<accession>A0ABN6M8X1</accession>
<dbReference type="RefSeq" id="WP_284152626.1">
    <property type="nucleotide sequence ID" value="NZ_AP025516.1"/>
</dbReference>
<reference evidence="8 9" key="1">
    <citation type="submission" date="2022-01" db="EMBL/GenBank/DDBJ databases">
        <title>Desulfofustis limnae sp. nov., a novel mesophilic sulfate-reducing bacterium isolated from marsh soil.</title>
        <authorList>
            <person name="Watanabe M."/>
            <person name="Takahashi A."/>
            <person name="Kojima H."/>
            <person name="Fukui M."/>
        </authorList>
    </citation>
    <scope>NUCLEOTIDE SEQUENCE [LARGE SCALE GENOMIC DNA]</scope>
    <source>
        <strain evidence="8 9">PPLL</strain>
    </source>
</reference>
<protein>
    <submittedName>
        <fullName evidence="8">Response regulator</fullName>
    </submittedName>
</protein>
<name>A0ABN6M8X1_9BACT</name>
<proteinExistence type="predicted"/>
<keyword evidence="5" id="KW-0804">Transcription</keyword>
<dbReference type="InterPro" id="IPR011006">
    <property type="entry name" value="CheY-like_superfamily"/>
</dbReference>
<keyword evidence="2" id="KW-0902">Two-component regulatory system</keyword>
<evidence type="ECO:0000256" key="4">
    <source>
        <dbReference type="ARBA" id="ARBA00023125"/>
    </source>
</evidence>
<organism evidence="8 9">
    <name type="scientific">Desulfofustis limnaeus</name>
    <dbReference type="NCBI Taxonomy" id="2740163"/>
    <lineage>
        <taxon>Bacteria</taxon>
        <taxon>Pseudomonadati</taxon>
        <taxon>Thermodesulfobacteriota</taxon>
        <taxon>Desulfobulbia</taxon>
        <taxon>Desulfobulbales</taxon>
        <taxon>Desulfocapsaceae</taxon>
        <taxon>Desulfofustis</taxon>
    </lineage>
</organism>
<dbReference type="PROSITE" id="PS50110">
    <property type="entry name" value="RESPONSE_REGULATORY"/>
    <property type="match status" value="1"/>
</dbReference>
<sequence>MAEILVLDDVLDATVLVGKILTKKGHTVHTFTEEEDALRHVEQNRVDLAILDIKLKKMSGIEVLAEMKKKNAEMRAIMLTGYPTVETAREAINLGAEEYCVKPIDRLELEEKVEKVLKNAAQPGGLRA</sequence>
<feature type="modified residue" description="4-aspartylphosphate" evidence="6">
    <location>
        <position position="52"/>
    </location>
</feature>
<keyword evidence="3" id="KW-0805">Transcription regulation</keyword>
<dbReference type="Pfam" id="PF00072">
    <property type="entry name" value="Response_reg"/>
    <property type="match status" value="1"/>
</dbReference>
<dbReference type="SMART" id="SM00448">
    <property type="entry name" value="REC"/>
    <property type="match status" value="1"/>
</dbReference>
<dbReference type="PANTHER" id="PTHR48111">
    <property type="entry name" value="REGULATOR OF RPOS"/>
    <property type="match status" value="1"/>
</dbReference>
<keyword evidence="4" id="KW-0238">DNA-binding</keyword>
<dbReference type="InterPro" id="IPR001789">
    <property type="entry name" value="Sig_transdc_resp-reg_receiver"/>
</dbReference>
<evidence type="ECO:0000256" key="6">
    <source>
        <dbReference type="PROSITE-ProRule" id="PRU00169"/>
    </source>
</evidence>
<evidence type="ECO:0000313" key="9">
    <source>
        <dbReference type="Proteomes" id="UP000830055"/>
    </source>
</evidence>
<dbReference type="SUPFAM" id="SSF52172">
    <property type="entry name" value="CheY-like"/>
    <property type="match status" value="1"/>
</dbReference>
<dbReference type="Proteomes" id="UP000830055">
    <property type="component" value="Chromosome"/>
</dbReference>
<evidence type="ECO:0000256" key="3">
    <source>
        <dbReference type="ARBA" id="ARBA00023015"/>
    </source>
</evidence>
<dbReference type="CDD" id="cd00156">
    <property type="entry name" value="REC"/>
    <property type="match status" value="1"/>
</dbReference>
<evidence type="ECO:0000256" key="1">
    <source>
        <dbReference type="ARBA" id="ARBA00022553"/>
    </source>
</evidence>
<evidence type="ECO:0000259" key="7">
    <source>
        <dbReference type="PROSITE" id="PS50110"/>
    </source>
</evidence>
<evidence type="ECO:0000313" key="8">
    <source>
        <dbReference type="EMBL" id="BDD89318.1"/>
    </source>
</evidence>
<dbReference type="EMBL" id="AP025516">
    <property type="protein sequence ID" value="BDD89318.1"/>
    <property type="molecule type" value="Genomic_DNA"/>
</dbReference>
<evidence type="ECO:0000256" key="2">
    <source>
        <dbReference type="ARBA" id="ARBA00023012"/>
    </source>
</evidence>
<dbReference type="PANTHER" id="PTHR48111:SF1">
    <property type="entry name" value="TWO-COMPONENT RESPONSE REGULATOR ORR33"/>
    <property type="match status" value="1"/>
</dbReference>
<dbReference type="Gene3D" id="3.40.50.2300">
    <property type="match status" value="1"/>
</dbReference>
<gene>
    <name evidence="8" type="ORF">DPPLL_36830</name>
</gene>
<evidence type="ECO:0000256" key="5">
    <source>
        <dbReference type="ARBA" id="ARBA00023163"/>
    </source>
</evidence>
<feature type="domain" description="Response regulatory" evidence="7">
    <location>
        <begin position="3"/>
        <end position="117"/>
    </location>
</feature>
<keyword evidence="9" id="KW-1185">Reference proteome</keyword>
<dbReference type="InterPro" id="IPR039420">
    <property type="entry name" value="WalR-like"/>
</dbReference>
<keyword evidence="1 6" id="KW-0597">Phosphoprotein</keyword>